<dbReference type="PANTHER" id="PTHR30024:SF42">
    <property type="entry name" value="ALIPHATIC SULFONATES-BINDING PROTEIN-RELATED"/>
    <property type="match status" value="1"/>
</dbReference>
<evidence type="ECO:0000313" key="8">
    <source>
        <dbReference type="EMBL" id="SFM22747.1"/>
    </source>
</evidence>
<dbReference type="EMBL" id="FOTK01000023">
    <property type="protein sequence ID" value="SFM22747.1"/>
    <property type="molecule type" value="Genomic_DNA"/>
</dbReference>
<comment type="similarity">
    <text evidence="2">Belongs to the bacterial solute-binding protein SsuA/TauA family.</text>
</comment>
<comment type="subcellular location">
    <subcellularLocation>
        <location evidence="1">Periplasm</location>
    </subcellularLocation>
</comment>
<keyword evidence="4" id="KW-0732">Signal</keyword>
<comment type="function">
    <text evidence="5">Part of a binding-protein-dependent transport system for aliphatic sulfonates. Putative binding protein.</text>
</comment>
<dbReference type="GO" id="GO:0016020">
    <property type="term" value="C:membrane"/>
    <property type="evidence" value="ECO:0007669"/>
    <property type="project" value="InterPro"/>
</dbReference>
<evidence type="ECO:0000256" key="1">
    <source>
        <dbReference type="ARBA" id="ARBA00004418"/>
    </source>
</evidence>
<dbReference type="CDD" id="cd13557">
    <property type="entry name" value="PBP2_SsuA"/>
    <property type="match status" value="1"/>
</dbReference>
<dbReference type="SMART" id="SM00062">
    <property type="entry name" value="PBPb"/>
    <property type="match status" value="1"/>
</dbReference>
<dbReference type="NCBIfam" id="TIGR01728">
    <property type="entry name" value="SsuA_fam"/>
    <property type="match status" value="1"/>
</dbReference>
<evidence type="ECO:0000259" key="7">
    <source>
        <dbReference type="SMART" id="SM00062"/>
    </source>
</evidence>
<dbReference type="InterPro" id="IPR015168">
    <property type="entry name" value="SsuA/THI5"/>
</dbReference>
<reference evidence="9" key="1">
    <citation type="submission" date="2016-10" db="EMBL/GenBank/DDBJ databases">
        <authorList>
            <person name="Varghese N."/>
            <person name="Submissions S."/>
        </authorList>
    </citation>
    <scope>NUCLEOTIDE SEQUENCE [LARGE SCALE GENOMIC DNA]</scope>
    <source>
        <strain evidence="9">BL36</strain>
    </source>
</reference>
<accession>A0A1I4P5D5</accession>
<dbReference type="InterPro" id="IPR010067">
    <property type="entry name" value="ABC_SsuA_sub-bd"/>
</dbReference>
<evidence type="ECO:0000313" key="9">
    <source>
        <dbReference type="Proteomes" id="UP000199048"/>
    </source>
</evidence>
<dbReference type="InterPro" id="IPR001638">
    <property type="entry name" value="Solute-binding_3/MltF_N"/>
</dbReference>
<dbReference type="GO" id="GO:0042597">
    <property type="term" value="C:periplasmic space"/>
    <property type="evidence" value="ECO:0007669"/>
    <property type="project" value="UniProtKB-SubCell"/>
</dbReference>
<evidence type="ECO:0000256" key="4">
    <source>
        <dbReference type="ARBA" id="ARBA00022729"/>
    </source>
</evidence>
<dbReference type="AlphaFoldDB" id="A0A1I4P5D5"/>
<keyword evidence="9" id="KW-1185">Reference proteome</keyword>
<proteinExistence type="inferred from homology"/>
<evidence type="ECO:0000256" key="6">
    <source>
        <dbReference type="ARBA" id="ARBA00070228"/>
    </source>
</evidence>
<dbReference type="STRING" id="582667.SAMN05192568_102348"/>
<dbReference type="PANTHER" id="PTHR30024">
    <property type="entry name" value="ALIPHATIC SULFONATES-BINDING PROTEIN-RELATED"/>
    <property type="match status" value="1"/>
</dbReference>
<evidence type="ECO:0000256" key="5">
    <source>
        <dbReference type="ARBA" id="ARBA00055538"/>
    </source>
</evidence>
<evidence type="ECO:0000256" key="3">
    <source>
        <dbReference type="ARBA" id="ARBA00022448"/>
    </source>
</evidence>
<dbReference type="SUPFAM" id="SSF53850">
    <property type="entry name" value="Periplasmic binding protein-like II"/>
    <property type="match status" value="1"/>
</dbReference>
<dbReference type="GO" id="GO:0042626">
    <property type="term" value="F:ATPase-coupled transmembrane transporter activity"/>
    <property type="evidence" value="ECO:0007669"/>
    <property type="project" value="InterPro"/>
</dbReference>
<dbReference type="RefSeq" id="WP_092043561.1">
    <property type="nucleotide sequence ID" value="NZ_FOTK01000023.1"/>
</dbReference>
<gene>
    <name evidence="8" type="ORF">SAMN05192568_102348</name>
</gene>
<dbReference type="Pfam" id="PF09084">
    <property type="entry name" value="NMT1"/>
    <property type="match status" value="1"/>
</dbReference>
<protein>
    <recommendedName>
        <fullName evidence="6">Putative aliphatic sulfonates-binding protein</fullName>
    </recommendedName>
</protein>
<dbReference type="PROSITE" id="PS51318">
    <property type="entry name" value="TAT"/>
    <property type="match status" value="1"/>
</dbReference>
<dbReference type="OrthoDB" id="8195871at2"/>
<dbReference type="Gene3D" id="3.40.190.10">
    <property type="entry name" value="Periplasmic binding protein-like II"/>
    <property type="match status" value="2"/>
</dbReference>
<dbReference type="FunFam" id="3.40.190.10:FF:000050">
    <property type="entry name" value="Sulfonate ABC transporter substrate-binding protein"/>
    <property type="match status" value="1"/>
</dbReference>
<organism evidence="8 9">
    <name type="scientific">Methylobacterium pseudosasicola</name>
    <dbReference type="NCBI Taxonomy" id="582667"/>
    <lineage>
        <taxon>Bacteria</taxon>
        <taxon>Pseudomonadati</taxon>
        <taxon>Pseudomonadota</taxon>
        <taxon>Alphaproteobacteria</taxon>
        <taxon>Hyphomicrobiales</taxon>
        <taxon>Methylobacteriaceae</taxon>
        <taxon>Methylobacterium</taxon>
    </lineage>
</organism>
<evidence type="ECO:0000256" key="2">
    <source>
        <dbReference type="ARBA" id="ARBA00010742"/>
    </source>
</evidence>
<feature type="domain" description="Solute-binding protein family 3/N-terminal" evidence="7">
    <location>
        <begin position="42"/>
        <end position="265"/>
    </location>
</feature>
<keyword evidence="3" id="KW-0813">Transport</keyword>
<dbReference type="Proteomes" id="UP000199048">
    <property type="component" value="Unassembled WGS sequence"/>
</dbReference>
<name>A0A1I4P5D5_9HYPH</name>
<sequence length="333" mass="34926">MTDRIARPLASGLAPHRRKLLSAGLGLAAASVLRPARAAGGSVRVGYQKYGSLVLLKGRGTLEKALQPLGYTVAWSEFPSGPPLMEALNAGAVDFGSAGEAPPIFAQAASAELRYVATEPPAPRGEAILVPKDSPVRSVADLRGRTLALNKGSNVHFLVVRALEQAGVPYDAVKFAFLAPADANAAFVRGSVDAWAIWDPYLAAAERATGARVLADAQGLAPNRQFYLSRRGFTDANPEVVAAVLKAIGEVDTWAAGHAETVATDLAPSVGIPAPVLRVALDRLSYGVTPLDAAAIADQQRVADAFHGLGLLPKPIRVADAVWTQPERRAENR</sequence>
<dbReference type="InterPro" id="IPR006311">
    <property type="entry name" value="TAT_signal"/>
</dbReference>